<accession>L8H8J5</accession>
<organism evidence="3 4">
    <name type="scientific">Acanthamoeba castellanii (strain ATCC 30010 / Neff)</name>
    <dbReference type="NCBI Taxonomy" id="1257118"/>
    <lineage>
        <taxon>Eukaryota</taxon>
        <taxon>Amoebozoa</taxon>
        <taxon>Discosea</taxon>
        <taxon>Longamoebia</taxon>
        <taxon>Centramoebida</taxon>
        <taxon>Acanthamoebidae</taxon>
        <taxon>Acanthamoeba</taxon>
    </lineage>
</organism>
<reference evidence="3 4" key="1">
    <citation type="journal article" date="2013" name="Genome Biol.">
        <title>Genome of Acanthamoeba castellanii highlights extensive lateral gene transfer and early evolution of tyrosine kinase signaling.</title>
        <authorList>
            <person name="Clarke M."/>
            <person name="Lohan A.J."/>
            <person name="Liu B."/>
            <person name="Lagkouvardos I."/>
            <person name="Roy S."/>
            <person name="Zafar N."/>
            <person name="Bertelli C."/>
            <person name="Schilde C."/>
            <person name="Kianianmomeni A."/>
            <person name="Burglin T.R."/>
            <person name="Frech C."/>
            <person name="Turcotte B."/>
            <person name="Kopec K.O."/>
            <person name="Synnott J.M."/>
            <person name="Choo C."/>
            <person name="Paponov I."/>
            <person name="Finkler A."/>
            <person name="Soon Heng Tan C."/>
            <person name="Hutchins A.P."/>
            <person name="Weinmeier T."/>
            <person name="Rattei T."/>
            <person name="Chu J.S."/>
            <person name="Gimenez G."/>
            <person name="Irimia M."/>
            <person name="Rigden D.J."/>
            <person name="Fitzpatrick D.A."/>
            <person name="Lorenzo-Morales J."/>
            <person name="Bateman A."/>
            <person name="Chiu C.H."/>
            <person name="Tang P."/>
            <person name="Hegemann P."/>
            <person name="Fromm H."/>
            <person name="Raoult D."/>
            <person name="Greub G."/>
            <person name="Miranda-Saavedra D."/>
            <person name="Chen N."/>
            <person name="Nash P."/>
            <person name="Ginger M.L."/>
            <person name="Horn M."/>
            <person name="Schaap P."/>
            <person name="Caler L."/>
            <person name="Loftus B."/>
        </authorList>
    </citation>
    <scope>NUCLEOTIDE SEQUENCE [LARGE SCALE GENOMIC DNA]</scope>
    <source>
        <strain evidence="3 4">Neff</strain>
    </source>
</reference>
<dbReference type="InterPro" id="IPR036864">
    <property type="entry name" value="Zn2-C6_fun-type_DNA-bd_sf"/>
</dbReference>
<evidence type="ECO:0000259" key="2">
    <source>
        <dbReference type="PROSITE" id="PS50048"/>
    </source>
</evidence>
<evidence type="ECO:0000256" key="1">
    <source>
        <dbReference type="SAM" id="MobiDB-lite"/>
    </source>
</evidence>
<evidence type="ECO:0000313" key="3">
    <source>
        <dbReference type="EMBL" id="ELR21490.1"/>
    </source>
</evidence>
<dbReference type="OrthoDB" id="2269373at2759"/>
<dbReference type="EMBL" id="KB007904">
    <property type="protein sequence ID" value="ELR21490.1"/>
    <property type="molecule type" value="Genomic_DNA"/>
</dbReference>
<proteinExistence type="predicted"/>
<dbReference type="KEGG" id="acan:ACA1_184370"/>
<name>L8H8J5_ACACF</name>
<feature type="compositionally biased region" description="Polar residues" evidence="1">
    <location>
        <begin position="91"/>
        <end position="103"/>
    </location>
</feature>
<dbReference type="AlphaFoldDB" id="L8H8J5"/>
<sequence>MEPATPTTPARHGPCMTCRLRHVLCDRQRPCGRCARLGETDHCVDPPRAHKRGRPRKEHPPPPPTRAAITTAAPPLRPAARSTTAEPVASSPPSLQAPTNAGSHQLREEGEEGHHGLDRQGAEGRGGPVPPLDTTLSLALLVELKKVRREREALPHHPFSPPIRPAVEQPAQLPVRPAVDDRARGSEQYLRPGQEMPATLVTGFNDQFCNLFKYSREELEELNGLRLYPRSVWEALTPLAEEVFCKCPTSAGPIYTFVAPMIDKQGGILYTEASTTGKAPSPGA</sequence>
<keyword evidence="4" id="KW-1185">Reference proteome</keyword>
<dbReference type="InterPro" id="IPR001138">
    <property type="entry name" value="Zn2Cys6_DnaBD"/>
</dbReference>
<dbReference type="PROSITE" id="PS00463">
    <property type="entry name" value="ZN2_CY6_FUNGAL_1"/>
    <property type="match status" value="1"/>
</dbReference>
<feature type="compositionally biased region" description="Basic and acidic residues" evidence="1">
    <location>
        <begin position="37"/>
        <end position="48"/>
    </location>
</feature>
<dbReference type="Gene3D" id="4.10.240.10">
    <property type="entry name" value="Zn(2)-C6 fungal-type DNA-binding domain"/>
    <property type="match status" value="1"/>
</dbReference>
<dbReference type="SMART" id="SM00066">
    <property type="entry name" value="GAL4"/>
    <property type="match status" value="1"/>
</dbReference>
<dbReference type="Proteomes" id="UP000011083">
    <property type="component" value="Unassembled WGS sequence"/>
</dbReference>
<feature type="compositionally biased region" description="Basic and acidic residues" evidence="1">
    <location>
        <begin position="105"/>
        <end position="122"/>
    </location>
</feature>
<dbReference type="PROSITE" id="PS50048">
    <property type="entry name" value="ZN2_CY6_FUNGAL_2"/>
    <property type="match status" value="1"/>
</dbReference>
<dbReference type="SUPFAM" id="SSF57701">
    <property type="entry name" value="Zn2/Cys6 DNA-binding domain"/>
    <property type="match status" value="1"/>
</dbReference>
<dbReference type="CDD" id="cd00067">
    <property type="entry name" value="GAL4"/>
    <property type="match status" value="1"/>
</dbReference>
<evidence type="ECO:0000313" key="4">
    <source>
        <dbReference type="Proteomes" id="UP000011083"/>
    </source>
</evidence>
<gene>
    <name evidence="3" type="ORF">ACA1_184370</name>
</gene>
<feature type="region of interest" description="Disordered" evidence="1">
    <location>
        <begin position="37"/>
        <end position="131"/>
    </location>
</feature>
<dbReference type="GeneID" id="14922385"/>
<dbReference type="Pfam" id="PF00172">
    <property type="entry name" value="Zn_clus"/>
    <property type="match status" value="1"/>
</dbReference>
<protein>
    <submittedName>
        <fullName evidence="3">Fungal Zn(2)-Cys(6) binuclear cluster domain containing protein</fullName>
    </submittedName>
</protein>
<dbReference type="GO" id="GO:0008270">
    <property type="term" value="F:zinc ion binding"/>
    <property type="evidence" value="ECO:0007669"/>
    <property type="project" value="InterPro"/>
</dbReference>
<feature type="domain" description="Zn(2)-C6 fungal-type" evidence="2">
    <location>
        <begin position="14"/>
        <end position="45"/>
    </location>
</feature>
<dbReference type="RefSeq" id="XP_004346034.1">
    <property type="nucleotide sequence ID" value="XM_004345984.1"/>
</dbReference>
<feature type="compositionally biased region" description="Low complexity" evidence="1">
    <location>
        <begin position="66"/>
        <end position="85"/>
    </location>
</feature>
<dbReference type="VEuPathDB" id="AmoebaDB:ACA1_184370"/>
<dbReference type="GO" id="GO:0000981">
    <property type="term" value="F:DNA-binding transcription factor activity, RNA polymerase II-specific"/>
    <property type="evidence" value="ECO:0007669"/>
    <property type="project" value="InterPro"/>
</dbReference>